<dbReference type="PaxDb" id="547559-Nmag_0046"/>
<evidence type="ECO:0000313" key="3">
    <source>
        <dbReference type="EMBL" id="ADD03645.1"/>
    </source>
</evidence>
<evidence type="ECO:0000313" key="6">
    <source>
        <dbReference type="Proteomes" id="UP000011543"/>
    </source>
</evidence>
<proteinExistence type="predicted"/>
<dbReference type="EMBL" id="CP001932">
    <property type="protein sequence ID" value="ADD03645.1"/>
    <property type="molecule type" value="Genomic_DNA"/>
</dbReference>
<dbReference type="OrthoDB" id="144892at2157"/>
<protein>
    <submittedName>
        <fullName evidence="3">Integrase family protein</fullName>
    </submittedName>
</protein>
<dbReference type="GO" id="GO:0006310">
    <property type="term" value="P:DNA recombination"/>
    <property type="evidence" value="ECO:0007669"/>
    <property type="project" value="UniProtKB-KW"/>
</dbReference>
<dbReference type="eggNOG" id="arCOG01243">
    <property type="taxonomic scope" value="Archaea"/>
</dbReference>
<gene>
    <name evidence="3" type="ordered locus">Nmag_0046</name>
    <name evidence="4" type="ORF">C500_00717</name>
</gene>
<name>D3SVS6_NATMM</name>
<dbReference type="InterPro" id="IPR013762">
    <property type="entry name" value="Integrase-like_cat_sf"/>
</dbReference>
<evidence type="ECO:0000256" key="1">
    <source>
        <dbReference type="ARBA" id="ARBA00023172"/>
    </source>
</evidence>
<dbReference type="GO" id="GO:0003677">
    <property type="term" value="F:DNA binding"/>
    <property type="evidence" value="ECO:0007669"/>
    <property type="project" value="InterPro"/>
</dbReference>
<reference evidence="4 6" key="3">
    <citation type="journal article" date="2014" name="PLoS Genet.">
        <title>Phylogenetically driven sequencing of extremely halophilic archaea reveals strategies for static and dynamic osmo-response.</title>
        <authorList>
            <person name="Becker E.A."/>
            <person name="Seitzer P.M."/>
            <person name="Tritt A."/>
            <person name="Larsen D."/>
            <person name="Krusor M."/>
            <person name="Yao A.I."/>
            <person name="Wu D."/>
            <person name="Madern D."/>
            <person name="Eisen J.A."/>
            <person name="Darling A.E."/>
            <person name="Facciotti M.T."/>
        </authorList>
    </citation>
    <scope>NUCLEOTIDE SEQUENCE [LARGE SCALE GENOMIC DNA]</scope>
    <source>
        <strain evidence="6">ATCC 43099 / DSM 3394 / CCM 3739 / CIP 104546 / IAM 13178 / JCM 8861 / NBRC 102185 / NCIMB 2190 / MS3</strain>
        <strain evidence="4">MS-3</strain>
    </source>
</reference>
<dbReference type="Gene3D" id="1.10.443.10">
    <property type="entry name" value="Intergrase catalytic core"/>
    <property type="match status" value="1"/>
</dbReference>
<dbReference type="Proteomes" id="UP000001879">
    <property type="component" value="Chromosome"/>
</dbReference>
<dbReference type="InterPro" id="IPR011010">
    <property type="entry name" value="DNA_brk_join_enz"/>
</dbReference>
<reference evidence="5" key="1">
    <citation type="submission" date="2010-02" db="EMBL/GenBank/DDBJ databases">
        <title>Complete sequence of chromosome of Natrialba magadii ATCC 43099.</title>
        <authorList>
            <consortium name="US DOE Joint Genome Institute"/>
            <person name="Lucas S."/>
            <person name="Copeland A."/>
            <person name="Lapidus A."/>
            <person name="Cheng J.-F."/>
            <person name="Bruce D."/>
            <person name="Goodwin L."/>
            <person name="Pitluck S."/>
            <person name="Davenport K."/>
            <person name="Saunders E."/>
            <person name="Detter J.C."/>
            <person name="Han C."/>
            <person name="Tapia R."/>
            <person name="Land M."/>
            <person name="Hauser L."/>
            <person name="Kyrpides N."/>
            <person name="Mikhailova N."/>
            <person name="De Castro R.E."/>
            <person name="Maupin-Furlow J.A."/>
            <person name="Woyke T."/>
        </authorList>
    </citation>
    <scope>NUCLEOTIDE SEQUENCE [LARGE SCALE GENOMIC DNA]</scope>
    <source>
        <strain evidence="5">ATCC 43099 / DSM 3394 / CCM 3739 / CIP 104546 / IAM 13178 / JCM 8861 / NBRC 102185 / NCIMB 2190 / MS3</strain>
    </source>
</reference>
<keyword evidence="5" id="KW-1185">Reference proteome</keyword>
<dbReference type="CDD" id="cd00397">
    <property type="entry name" value="DNA_BRE_C"/>
    <property type="match status" value="1"/>
</dbReference>
<accession>D3SVS6</accession>
<dbReference type="GO" id="GO:0015074">
    <property type="term" value="P:DNA integration"/>
    <property type="evidence" value="ECO:0007669"/>
    <property type="project" value="InterPro"/>
</dbReference>
<dbReference type="HOGENOM" id="CLU_027562_2_1_2"/>
<dbReference type="Proteomes" id="UP000011543">
    <property type="component" value="Unassembled WGS sequence"/>
</dbReference>
<dbReference type="PROSITE" id="PS51898">
    <property type="entry name" value="TYR_RECOMBINASE"/>
    <property type="match status" value="1"/>
</dbReference>
<dbReference type="GeneID" id="8822864"/>
<dbReference type="AlphaFoldDB" id="D3SVS6"/>
<reference evidence="3" key="4">
    <citation type="submission" date="2016-09" db="EMBL/GenBank/DDBJ databases">
        <authorList>
            <person name="Pfeiffer F."/>
        </authorList>
    </citation>
    <scope>NUCLEOTIDE SEQUENCE</scope>
    <source>
        <strain evidence="3">ATCC 43099</strain>
    </source>
</reference>
<dbReference type="Pfam" id="PF00589">
    <property type="entry name" value="Phage_integrase"/>
    <property type="match status" value="1"/>
</dbReference>
<dbReference type="EMBL" id="AOHS01000007">
    <property type="protein sequence ID" value="ELY34412.1"/>
    <property type="molecule type" value="Genomic_DNA"/>
</dbReference>
<sequence>MSNRDYRSQIENLRERARTSDEISNEDGEALIKFSNRMDLLRSEYGDARHKKLLGNCVRLAEAVGGLADALDNRDSAEQVVRYINRTYENEESNRDYRIALRMFGEHTTDGEGKPDSIDWIPSTYSSDYNPKPDPSNMLRWDEEIVPMIDETRNSRDAALIATAWNLGARPYELQDISIGDVTDSNYGMQVTVDGKRGQRSPTLILAVPHLQRWLEDHPDPDDRDAPLWCKLTTPEPISDRMFRKILETAADRAGVTRPTTLSNFRKSCASYLASQNVNQANLEAHMGWKQGSSVASRYIAIFSGESEREIAKAYGAEVQEDEPDPLVPIECPRCTRKTPRHKDQCAWCGQILEPGAVERIQREQREISRDTLKILKENPKLLEEVETRQEIIAFLEDRPELIARAKRMADAADSDD</sequence>
<dbReference type="STRING" id="547559.Nmag_0046"/>
<feature type="domain" description="Tyr recombinase" evidence="2">
    <location>
        <begin position="133"/>
        <end position="313"/>
    </location>
</feature>
<dbReference type="KEGG" id="nmg:Nmag_0046"/>
<evidence type="ECO:0000313" key="5">
    <source>
        <dbReference type="Proteomes" id="UP000001879"/>
    </source>
</evidence>
<evidence type="ECO:0000259" key="2">
    <source>
        <dbReference type="PROSITE" id="PS51898"/>
    </source>
</evidence>
<organism evidence="3 5">
    <name type="scientific">Natrialba magadii (strain ATCC 43099 / DSM 3394 / CCM 3739 / CIP 104546 / IAM 13178 / JCM 8861 / NBRC 102185 / NCIMB 2190 / MS3)</name>
    <name type="common">Natronobacterium magadii</name>
    <dbReference type="NCBI Taxonomy" id="547559"/>
    <lineage>
        <taxon>Archaea</taxon>
        <taxon>Methanobacteriati</taxon>
        <taxon>Methanobacteriota</taxon>
        <taxon>Stenosarchaea group</taxon>
        <taxon>Halobacteria</taxon>
        <taxon>Halobacteriales</taxon>
        <taxon>Natrialbaceae</taxon>
        <taxon>Natrialba</taxon>
    </lineage>
</organism>
<dbReference type="InterPro" id="IPR002104">
    <property type="entry name" value="Integrase_catalytic"/>
</dbReference>
<reference evidence="3 5" key="2">
    <citation type="journal article" date="2012" name="BMC Genomics">
        <title>A comparative genomics perspective on the genetic content of the alkaliphilic haloarchaeon Natrialba magadii ATCC 43099T.</title>
        <authorList>
            <person name="Siddaramappa S."/>
            <person name="Challacombe J.F."/>
            <person name="Decastro R.E."/>
            <person name="Pfeiffer F."/>
            <person name="Sastre D.E."/>
            <person name="Gimenez M.I."/>
            <person name="Paggi R.A."/>
            <person name="Detter J.C."/>
            <person name="Davenport K.W."/>
            <person name="Goodwin L.A."/>
            <person name="Kyrpides N."/>
            <person name="Tapia R."/>
            <person name="Pitluck S."/>
            <person name="Lucas S."/>
            <person name="Woyke T."/>
            <person name="Maupin-Furlow J.A."/>
        </authorList>
    </citation>
    <scope>NUCLEOTIDE SEQUENCE [LARGE SCALE GENOMIC DNA]</scope>
    <source>
        <strain evidence="3">ATCC 43099</strain>
        <strain evidence="5">ATCC 43099 / DSM 3394 / CCM 3739 / CIP 104546 / IAM 13178 / JCM 8861 / NBRC 102185 / NCIMB 2190 / MS3</strain>
    </source>
</reference>
<dbReference type="RefSeq" id="WP_004267037.1">
    <property type="nucleotide sequence ID" value="NC_013922.1"/>
</dbReference>
<dbReference type="PATRIC" id="fig|547559.17.peg.135"/>
<dbReference type="SUPFAM" id="SSF56349">
    <property type="entry name" value="DNA breaking-rejoining enzymes"/>
    <property type="match status" value="1"/>
</dbReference>
<keyword evidence="1" id="KW-0233">DNA recombination</keyword>
<evidence type="ECO:0000313" key="4">
    <source>
        <dbReference type="EMBL" id="ELY34412.1"/>
    </source>
</evidence>